<gene>
    <name evidence="1" type="ORF">EYF80_063436</name>
</gene>
<comment type="caution">
    <text evidence="1">The sequence shown here is derived from an EMBL/GenBank/DDBJ whole genome shotgun (WGS) entry which is preliminary data.</text>
</comment>
<evidence type="ECO:0000313" key="1">
    <source>
        <dbReference type="EMBL" id="TNN26427.1"/>
    </source>
</evidence>
<evidence type="ECO:0000313" key="2">
    <source>
        <dbReference type="Proteomes" id="UP000314294"/>
    </source>
</evidence>
<accession>A0A4Z2EC07</accession>
<reference evidence="1 2" key="1">
    <citation type="submission" date="2019-03" db="EMBL/GenBank/DDBJ databases">
        <title>First draft genome of Liparis tanakae, snailfish: a comprehensive survey of snailfish specific genes.</title>
        <authorList>
            <person name="Kim W."/>
            <person name="Song I."/>
            <person name="Jeong J.-H."/>
            <person name="Kim D."/>
            <person name="Kim S."/>
            <person name="Ryu S."/>
            <person name="Song J.Y."/>
            <person name="Lee S.K."/>
        </authorList>
    </citation>
    <scope>NUCLEOTIDE SEQUENCE [LARGE SCALE GENOMIC DNA]</scope>
    <source>
        <tissue evidence="1">Muscle</tissue>
    </source>
</reference>
<dbReference type="EMBL" id="SRLO01010277">
    <property type="protein sequence ID" value="TNN26427.1"/>
    <property type="molecule type" value="Genomic_DNA"/>
</dbReference>
<dbReference type="Proteomes" id="UP000314294">
    <property type="component" value="Unassembled WGS sequence"/>
</dbReference>
<organism evidence="1 2">
    <name type="scientific">Liparis tanakae</name>
    <name type="common">Tanaka's snailfish</name>
    <dbReference type="NCBI Taxonomy" id="230148"/>
    <lineage>
        <taxon>Eukaryota</taxon>
        <taxon>Metazoa</taxon>
        <taxon>Chordata</taxon>
        <taxon>Craniata</taxon>
        <taxon>Vertebrata</taxon>
        <taxon>Euteleostomi</taxon>
        <taxon>Actinopterygii</taxon>
        <taxon>Neopterygii</taxon>
        <taxon>Teleostei</taxon>
        <taxon>Neoteleostei</taxon>
        <taxon>Acanthomorphata</taxon>
        <taxon>Eupercaria</taxon>
        <taxon>Perciformes</taxon>
        <taxon>Cottioidei</taxon>
        <taxon>Cottales</taxon>
        <taxon>Liparidae</taxon>
        <taxon>Liparis</taxon>
    </lineage>
</organism>
<name>A0A4Z2EC07_9TELE</name>
<proteinExistence type="predicted"/>
<sequence>MLSDTRTSPTPPG</sequence>
<keyword evidence="2" id="KW-1185">Reference proteome</keyword>
<protein>
    <submittedName>
        <fullName evidence="1">Uncharacterized protein</fullName>
    </submittedName>
</protein>